<protein>
    <submittedName>
        <fullName evidence="2">Uncharacterized protein</fullName>
    </submittedName>
</protein>
<name>A0A562IE92_MICOL</name>
<reference evidence="2 3" key="1">
    <citation type="submission" date="2019-07" db="EMBL/GenBank/DDBJ databases">
        <title>R&amp;d 2014.</title>
        <authorList>
            <person name="Klenk H.-P."/>
        </authorList>
    </citation>
    <scope>NUCLEOTIDE SEQUENCE [LARGE SCALE GENOMIC DNA]</scope>
    <source>
        <strain evidence="2 3">DSM 43868</strain>
    </source>
</reference>
<organism evidence="2 3">
    <name type="scientific">Micromonospora olivasterospora</name>
    <dbReference type="NCBI Taxonomy" id="1880"/>
    <lineage>
        <taxon>Bacteria</taxon>
        <taxon>Bacillati</taxon>
        <taxon>Actinomycetota</taxon>
        <taxon>Actinomycetes</taxon>
        <taxon>Micromonosporales</taxon>
        <taxon>Micromonosporaceae</taxon>
        <taxon>Micromonospora</taxon>
    </lineage>
</organism>
<dbReference type="Proteomes" id="UP000319825">
    <property type="component" value="Unassembled WGS sequence"/>
</dbReference>
<evidence type="ECO:0000313" key="3">
    <source>
        <dbReference type="Proteomes" id="UP000319825"/>
    </source>
</evidence>
<dbReference type="AlphaFoldDB" id="A0A562IE92"/>
<feature type="region of interest" description="Disordered" evidence="1">
    <location>
        <begin position="259"/>
        <end position="290"/>
    </location>
</feature>
<feature type="region of interest" description="Disordered" evidence="1">
    <location>
        <begin position="1"/>
        <end position="31"/>
    </location>
</feature>
<accession>A0A562IE92</accession>
<gene>
    <name evidence="2" type="ORF">JD77_04120</name>
</gene>
<sequence>MPVQRPDVDVGAPGVPGDQLGPGGEAGARAEPVGDRVAGGGVTVAEHVPVRQQQPEIGQRIAQRGHLPVEHRPHRHRVDGGQEVVEPEVAVHDPSRVRPLGHGGGERVAQLVDARQRAAAGLVELRGPAADLPAEEAVGAAEVGQPDRRGVDRVQGGERVHHGQGQLAALPGGQRVGLRPAAEHLAGHPLHEVERGADHVGVGAVQQRRGHRHGGGGQGRDDPVLPGHVVRGGQHVPERGAAQHHLVIAGAQQVRQVRLASGDQPGPQRRGGQLRAAPGQVRGEPVEVQPPWGRLLRAGRGRPVRLDGRIAHPNS</sequence>
<proteinExistence type="predicted"/>
<comment type="caution">
    <text evidence="2">The sequence shown here is derived from an EMBL/GenBank/DDBJ whole genome shotgun (WGS) entry which is preliminary data.</text>
</comment>
<feature type="compositionally biased region" description="Low complexity" evidence="1">
    <location>
        <begin position="264"/>
        <end position="273"/>
    </location>
</feature>
<evidence type="ECO:0000256" key="1">
    <source>
        <dbReference type="SAM" id="MobiDB-lite"/>
    </source>
</evidence>
<dbReference type="EMBL" id="VLKE01000001">
    <property type="protein sequence ID" value="TWH69118.1"/>
    <property type="molecule type" value="Genomic_DNA"/>
</dbReference>
<evidence type="ECO:0000313" key="2">
    <source>
        <dbReference type="EMBL" id="TWH69118.1"/>
    </source>
</evidence>
<keyword evidence="3" id="KW-1185">Reference proteome</keyword>
<feature type="region of interest" description="Disordered" evidence="1">
    <location>
        <begin position="206"/>
        <end position="226"/>
    </location>
</feature>